<evidence type="ECO:0000256" key="2">
    <source>
        <dbReference type="ARBA" id="ARBA00022737"/>
    </source>
</evidence>
<evidence type="ECO:0000313" key="4">
    <source>
        <dbReference type="EMBL" id="VDO00462.1"/>
    </source>
</evidence>
<evidence type="ECO:0000256" key="1">
    <source>
        <dbReference type="ARBA" id="ARBA00022441"/>
    </source>
</evidence>
<dbReference type="Gene3D" id="1.25.40.420">
    <property type="match status" value="1"/>
</dbReference>
<dbReference type="SUPFAM" id="SSF54695">
    <property type="entry name" value="POZ domain"/>
    <property type="match status" value="1"/>
</dbReference>
<dbReference type="PROSITE" id="PS50097">
    <property type="entry name" value="BTB"/>
    <property type="match status" value="1"/>
</dbReference>
<feature type="domain" description="BTB" evidence="3">
    <location>
        <begin position="32"/>
        <end position="97"/>
    </location>
</feature>
<organism evidence="6">
    <name type="scientific">Rodentolepis nana</name>
    <name type="common">Dwarf tapeworm</name>
    <name type="synonym">Hymenolepis nana</name>
    <dbReference type="NCBI Taxonomy" id="102285"/>
    <lineage>
        <taxon>Eukaryota</taxon>
        <taxon>Metazoa</taxon>
        <taxon>Spiralia</taxon>
        <taxon>Lophotrochozoa</taxon>
        <taxon>Platyhelminthes</taxon>
        <taxon>Cestoda</taxon>
        <taxon>Eucestoda</taxon>
        <taxon>Cyclophyllidea</taxon>
        <taxon>Hymenolepididae</taxon>
        <taxon>Rodentolepis</taxon>
    </lineage>
</organism>
<dbReference type="Proteomes" id="UP000278807">
    <property type="component" value="Unassembled WGS sequence"/>
</dbReference>
<dbReference type="PANTHER" id="PTHR45632:SF3">
    <property type="entry name" value="KELCH-LIKE PROTEIN 32"/>
    <property type="match status" value="1"/>
</dbReference>
<dbReference type="Gene3D" id="3.30.710.10">
    <property type="entry name" value="Potassium Channel Kv1.1, Chain A"/>
    <property type="match status" value="1"/>
</dbReference>
<keyword evidence="5" id="KW-1185">Reference proteome</keyword>
<dbReference type="CDD" id="cd18186">
    <property type="entry name" value="BTB_POZ_ZBTB_KLHL-like"/>
    <property type="match status" value="1"/>
</dbReference>
<name>A0A0R3TC15_RODNA</name>
<dbReference type="Pfam" id="PF07707">
    <property type="entry name" value="BACK"/>
    <property type="match status" value="1"/>
</dbReference>
<protein>
    <submittedName>
        <fullName evidence="6">BTB domain-containing protein</fullName>
    </submittedName>
</protein>
<dbReference type="WBParaSite" id="HNAJ_0000460401-mRNA-1">
    <property type="protein sequence ID" value="HNAJ_0000460401-mRNA-1"/>
    <property type="gene ID" value="HNAJ_0000460401"/>
</dbReference>
<evidence type="ECO:0000259" key="3">
    <source>
        <dbReference type="PROSITE" id="PS50097"/>
    </source>
</evidence>
<evidence type="ECO:0000313" key="6">
    <source>
        <dbReference type="WBParaSite" id="HNAJ_0000460401-mRNA-1"/>
    </source>
</evidence>
<dbReference type="EMBL" id="UZAE01003361">
    <property type="protein sequence ID" value="VDO00462.1"/>
    <property type="molecule type" value="Genomic_DNA"/>
</dbReference>
<keyword evidence="1" id="KW-0880">Kelch repeat</keyword>
<sequence length="319" mass="36147">MQFPTEIRNFDEVFLRNFANRFNLLRQEMSLIDLNIQTKGGTPIPAHKLVLCAQFPGIKKSILESKHSNLSNWSRFPYDIVMAAVDFAYTGEIIINVENVLGIYLMAHNLGCKQLIDWTTEFIKTRLDRLNLMDVWSAANVTSNTDLIAACTPRVACDFERLASNQPFLQHVGVDQLQTLLQSSWICDGKEILKFKAICTWLHACSLNDEHVKMEKHFRSLLKLIDMKKLPTEVVMKASVSGSDFNLSESARSTFMDTFMNLNETKKESSKSMICFHGRKDTPRSGVLEAISELSGGRNVSFPFEHRLGTCTVALDGWI</sequence>
<dbReference type="AlphaFoldDB" id="A0A0R3TC15"/>
<proteinExistence type="predicted"/>
<keyword evidence="2" id="KW-0677">Repeat</keyword>
<gene>
    <name evidence="4" type="ORF">HNAJ_LOCUS4602</name>
</gene>
<reference evidence="4 5" key="2">
    <citation type="submission" date="2018-11" db="EMBL/GenBank/DDBJ databases">
        <authorList>
            <consortium name="Pathogen Informatics"/>
        </authorList>
    </citation>
    <scope>NUCLEOTIDE SEQUENCE [LARGE SCALE GENOMIC DNA]</scope>
</reference>
<dbReference type="PANTHER" id="PTHR45632">
    <property type="entry name" value="LD33804P"/>
    <property type="match status" value="1"/>
</dbReference>
<accession>A0A0R3TC15</accession>
<dbReference type="InterPro" id="IPR000210">
    <property type="entry name" value="BTB/POZ_dom"/>
</dbReference>
<dbReference type="OrthoDB" id="6253194at2759"/>
<reference evidence="6" key="1">
    <citation type="submission" date="2017-02" db="UniProtKB">
        <authorList>
            <consortium name="WormBaseParasite"/>
        </authorList>
    </citation>
    <scope>IDENTIFICATION</scope>
</reference>
<dbReference type="SMART" id="SM00225">
    <property type="entry name" value="BTB"/>
    <property type="match status" value="1"/>
</dbReference>
<dbReference type="InterPro" id="IPR011333">
    <property type="entry name" value="SKP1/BTB/POZ_sf"/>
</dbReference>
<evidence type="ECO:0000313" key="5">
    <source>
        <dbReference type="Proteomes" id="UP000278807"/>
    </source>
</evidence>
<dbReference type="InterPro" id="IPR011705">
    <property type="entry name" value="BACK"/>
</dbReference>
<dbReference type="Pfam" id="PF00651">
    <property type="entry name" value="BTB"/>
    <property type="match status" value="1"/>
</dbReference>
<dbReference type="STRING" id="102285.A0A0R3TC15"/>